<dbReference type="EMBL" id="ADZX01000483">
    <property type="protein sequence ID" value="EFK96431.1"/>
    <property type="molecule type" value="Genomic_DNA"/>
</dbReference>
<dbReference type="Pfam" id="PF14099">
    <property type="entry name" value="Polysacc_lyase"/>
    <property type="match status" value="1"/>
</dbReference>
<reference evidence="1" key="1">
    <citation type="submission" date="2010-07" db="EMBL/GenBank/DDBJ databases">
        <authorList>
            <consortium name="CONSOLIDER consortium CSD2007-00005"/>
            <person name="Guazzaroni M.-E."/>
            <person name="Richter M."/>
            <person name="Garcia-Salamanca A."/>
            <person name="Yarza P."/>
            <person name="Ferrer M."/>
        </authorList>
    </citation>
    <scope>NUCLEOTIDE SEQUENCE</scope>
</reference>
<dbReference type="Gene3D" id="2.60.120.200">
    <property type="match status" value="1"/>
</dbReference>
<dbReference type="AlphaFoldDB" id="D9PJ32"/>
<accession>D9PJ32</accession>
<reference evidence="1" key="2">
    <citation type="journal article" date="2011" name="Microb. Ecol.">
        <title>Taxonomic and Functional Metagenomic Profiling of the Microbial Community in the Anoxic Sediment of a Sub-saline Shallow Lake (Laguna de Carrizo, Central Spain).</title>
        <authorList>
            <person name="Ferrer M."/>
            <person name="Guazzaroni M.E."/>
            <person name="Richter M."/>
            <person name="Garcia-Salamanca A."/>
            <person name="Yarza P."/>
            <person name="Suarez-Suarez A."/>
            <person name="Solano J."/>
            <person name="Alcaide M."/>
            <person name="van Dillewijn P."/>
            <person name="Molina-Henares M.A."/>
            <person name="Lopez-Cortes N."/>
            <person name="Al-Ramahi Y."/>
            <person name="Guerrero C."/>
            <person name="Acosta A."/>
            <person name="de Eugenio L.I."/>
            <person name="Martinez V."/>
            <person name="Marques S."/>
            <person name="Rojo F."/>
            <person name="Santero E."/>
            <person name="Genilloud O."/>
            <person name="Perez-Perez J."/>
            <person name="Rossello-Mora R."/>
            <person name="Ramos J.L."/>
        </authorList>
    </citation>
    <scope>NUCLEOTIDE SEQUENCE</scope>
</reference>
<protein>
    <submittedName>
        <fullName evidence="1">Uncharacterized protein</fullName>
    </submittedName>
</protein>
<name>D9PJ32_9ZZZZ</name>
<sequence length="223" mass="24632">MLESGFEGSDPFAGFTNRQSCCTYSVTASTDHPHEGLQSFRSEVRAGDPPVSKGYRAELTTPSIRDTGDMWYGWSMYFETPVSDGYWTGGFGGHFVQWHPANSTGSASLSLWGSDGIWDVATNPEGDGSAVHHAPGKLRIEGNKWHDIVFHVNWSTGIVQFWLNDSLLVNLEGIDYAAGPGQYFKFGMNKWGNGPGPTHDWVIYYDNLKIGRNVTFKDVAPVN</sequence>
<dbReference type="InterPro" id="IPR025975">
    <property type="entry name" value="Polysacc_lyase"/>
</dbReference>
<evidence type="ECO:0000313" key="1">
    <source>
        <dbReference type="EMBL" id="EFK96431.1"/>
    </source>
</evidence>
<organism evidence="1">
    <name type="scientific">sediment metagenome</name>
    <dbReference type="NCBI Taxonomy" id="749907"/>
    <lineage>
        <taxon>unclassified sequences</taxon>
        <taxon>metagenomes</taxon>
        <taxon>ecological metagenomes</taxon>
    </lineage>
</organism>
<gene>
    <name evidence="1" type="ORF">LDC_1541</name>
</gene>
<proteinExistence type="predicted"/>
<comment type="caution">
    <text evidence="1">The sequence shown here is derived from an EMBL/GenBank/DDBJ whole genome shotgun (WGS) entry which is preliminary data.</text>
</comment>